<keyword evidence="2" id="KW-1185">Reference proteome</keyword>
<accession>A0AAV4Q2J9</accession>
<dbReference type="EMBL" id="BPLQ01003666">
    <property type="protein sequence ID" value="GIY02240.1"/>
    <property type="molecule type" value="Genomic_DNA"/>
</dbReference>
<dbReference type="Proteomes" id="UP001054837">
    <property type="component" value="Unassembled WGS sequence"/>
</dbReference>
<gene>
    <name evidence="1" type="ORF">CDAR_112391</name>
</gene>
<evidence type="ECO:0000313" key="1">
    <source>
        <dbReference type="EMBL" id="GIY02240.1"/>
    </source>
</evidence>
<name>A0AAV4Q2J9_9ARAC</name>
<evidence type="ECO:0000313" key="2">
    <source>
        <dbReference type="Proteomes" id="UP001054837"/>
    </source>
</evidence>
<protein>
    <submittedName>
        <fullName evidence="1">Uncharacterized protein</fullName>
    </submittedName>
</protein>
<proteinExistence type="predicted"/>
<sequence>MCHMSSREHGNTCLGRIRSHAVAISFSPAVTGEGRGGLQVLIDPQARSCVSNIYQFIAKDMVPFTESFAGAFRLTIGLVSMELVENQSGLCSEI</sequence>
<organism evidence="1 2">
    <name type="scientific">Caerostris darwini</name>
    <dbReference type="NCBI Taxonomy" id="1538125"/>
    <lineage>
        <taxon>Eukaryota</taxon>
        <taxon>Metazoa</taxon>
        <taxon>Ecdysozoa</taxon>
        <taxon>Arthropoda</taxon>
        <taxon>Chelicerata</taxon>
        <taxon>Arachnida</taxon>
        <taxon>Araneae</taxon>
        <taxon>Araneomorphae</taxon>
        <taxon>Entelegynae</taxon>
        <taxon>Araneoidea</taxon>
        <taxon>Araneidae</taxon>
        <taxon>Caerostris</taxon>
    </lineage>
</organism>
<dbReference type="AlphaFoldDB" id="A0AAV4Q2J9"/>
<comment type="caution">
    <text evidence="1">The sequence shown here is derived from an EMBL/GenBank/DDBJ whole genome shotgun (WGS) entry which is preliminary data.</text>
</comment>
<reference evidence="1 2" key="1">
    <citation type="submission" date="2021-06" db="EMBL/GenBank/DDBJ databases">
        <title>Caerostris darwini draft genome.</title>
        <authorList>
            <person name="Kono N."/>
            <person name="Arakawa K."/>
        </authorList>
    </citation>
    <scope>NUCLEOTIDE SEQUENCE [LARGE SCALE GENOMIC DNA]</scope>
</reference>